<feature type="domain" description="EAL" evidence="3">
    <location>
        <begin position="575"/>
        <end position="828"/>
    </location>
</feature>
<proteinExistence type="predicted"/>
<keyword evidence="2" id="KW-0732">Signal</keyword>
<dbReference type="CDD" id="cd01949">
    <property type="entry name" value="GGDEF"/>
    <property type="match status" value="1"/>
</dbReference>
<evidence type="ECO:0000259" key="4">
    <source>
        <dbReference type="PROSITE" id="PS50887"/>
    </source>
</evidence>
<protein>
    <submittedName>
        <fullName evidence="5">Diguanylate cyclase (GGDEF) domain-containing protein</fullName>
    </submittedName>
</protein>
<dbReference type="Pfam" id="PF00563">
    <property type="entry name" value="EAL"/>
    <property type="match status" value="1"/>
</dbReference>
<dbReference type="InterPro" id="IPR001633">
    <property type="entry name" value="EAL_dom"/>
</dbReference>
<feature type="transmembrane region" description="Helical" evidence="1">
    <location>
        <begin position="298"/>
        <end position="318"/>
    </location>
</feature>
<evidence type="ECO:0000256" key="2">
    <source>
        <dbReference type="SAM" id="SignalP"/>
    </source>
</evidence>
<feature type="chain" id="PRO_5011607612" evidence="2">
    <location>
        <begin position="27"/>
        <end position="845"/>
    </location>
</feature>
<feature type="transmembrane region" description="Helical" evidence="1">
    <location>
        <begin position="325"/>
        <end position="344"/>
    </location>
</feature>
<keyword evidence="1" id="KW-1133">Transmembrane helix</keyword>
<dbReference type="GO" id="GO:0071111">
    <property type="term" value="F:cyclic-guanylate-specific phosphodiesterase activity"/>
    <property type="evidence" value="ECO:0007669"/>
    <property type="project" value="InterPro"/>
</dbReference>
<dbReference type="InterPro" id="IPR029787">
    <property type="entry name" value="Nucleotide_cyclase"/>
</dbReference>
<dbReference type="InterPro" id="IPR000160">
    <property type="entry name" value="GGDEF_dom"/>
</dbReference>
<dbReference type="Gene3D" id="3.20.20.450">
    <property type="entry name" value="EAL domain"/>
    <property type="match status" value="1"/>
</dbReference>
<dbReference type="PANTHER" id="PTHR33121">
    <property type="entry name" value="CYCLIC DI-GMP PHOSPHODIESTERASE PDEF"/>
    <property type="match status" value="1"/>
</dbReference>
<feature type="domain" description="GGDEF" evidence="4">
    <location>
        <begin position="433"/>
        <end position="566"/>
    </location>
</feature>
<dbReference type="SUPFAM" id="SSF141868">
    <property type="entry name" value="EAL domain-like"/>
    <property type="match status" value="1"/>
</dbReference>
<organism evidence="5 6">
    <name type="scientific">Sphingomonas jatrophae</name>
    <dbReference type="NCBI Taxonomy" id="1166337"/>
    <lineage>
        <taxon>Bacteria</taxon>
        <taxon>Pseudomonadati</taxon>
        <taxon>Pseudomonadota</taxon>
        <taxon>Alphaproteobacteria</taxon>
        <taxon>Sphingomonadales</taxon>
        <taxon>Sphingomonadaceae</taxon>
        <taxon>Sphingomonas</taxon>
    </lineage>
</organism>
<dbReference type="PROSITE" id="PS50883">
    <property type="entry name" value="EAL"/>
    <property type="match status" value="1"/>
</dbReference>
<dbReference type="NCBIfam" id="TIGR00254">
    <property type="entry name" value="GGDEF"/>
    <property type="match status" value="1"/>
</dbReference>
<evidence type="ECO:0000313" key="6">
    <source>
        <dbReference type="Proteomes" id="UP000198824"/>
    </source>
</evidence>
<reference evidence="5 6" key="1">
    <citation type="submission" date="2016-10" db="EMBL/GenBank/DDBJ databases">
        <authorList>
            <person name="de Groot N.N."/>
        </authorList>
    </citation>
    <scope>NUCLEOTIDE SEQUENCE [LARGE SCALE GENOMIC DNA]</scope>
    <source>
        <strain evidence="5 6">S5-249</strain>
    </source>
</reference>
<dbReference type="AlphaFoldDB" id="A0A1I6MDH7"/>
<sequence>MVSKFSKFWLALLLLCLGFAPQAASATGIDLRQLACTAVLADTAPDHAVMSARYRCGDEAATATPDWLWLRLDATRLRHLPANWTLLVDQTRFDRIAIIVATRSGTVRHAHLPSDLDRHWTPGGLLNFSIQSPGRDIQGLYLGFRNIDDLTLMRKIVAAPSSAAAANDAKWLLLMGLFTGILLSALLYNLVIHTGQRPAFQRWYLLWVSVALAYGLVWTNMAAFVVPGLVGPSAVRLDFVLVGLMVAAGNMFFFAVIEQGVLPRRLVLAGRSLAAAGAVLGFMAAADRWLPAVLTDRLLNYVIAGTALVVAASCWIAVRRGSRVVWFYMVGWGPVICVFLARLARNLGFVPQNDLVDMGTFATLAFEALVLSLAIADRFRLIRQELDVARQRREIDIAEAKTLRLAAHTDFLTGLANRAGFQDSAHALISSRTPFSLFLIDVDFLKDANDQLGHDGGDALLRAVGLALSGAAEQLPGARVARIGGDEFAILCPGHQASEEALAEGLAALQGETWRHADQNRTISLSIGSARYPDDADALDLMVQNADLALYTAKRLGRARHCRYDPLQRALRDLQVEFTGDADAALERGEFQLYLQPIVSLATESLCGYEALLRWNHPRHGLMTPDRFADVLVAERIGLRIQEHVLELALLQLREHGDRIGVLSVNFTSAQLAGPRAAKRVLDRLAHHGLPASSLCVEITEGVMLDRASDSILANLRMLHDAGVCIALDDFGTGYASLVHLRQLPVDRIKIDRSFVAGIDQANGGTMAIVRAIVGLGRGLGKVVVAEGIETEAQGLRLRQLGCQLGQGYLYGRPSPRLLQSDAPSAAEVRPRNTAGQVRSFVVAH</sequence>
<dbReference type="InterPro" id="IPR011623">
    <property type="entry name" value="7TMR_DISM_rcpt_extracell_dom1"/>
</dbReference>
<dbReference type="PANTHER" id="PTHR33121:SF70">
    <property type="entry name" value="SIGNALING PROTEIN YKOW"/>
    <property type="match status" value="1"/>
</dbReference>
<dbReference type="SUPFAM" id="SSF55073">
    <property type="entry name" value="Nucleotide cyclase"/>
    <property type="match status" value="1"/>
</dbReference>
<dbReference type="Gene3D" id="3.30.70.270">
    <property type="match status" value="1"/>
</dbReference>
<dbReference type="SMART" id="SM00267">
    <property type="entry name" value="GGDEF"/>
    <property type="match status" value="1"/>
</dbReference>
<keyword evidence="1" id="KW-0472">Membrane</keyword>
<dbReference type="Pfam" id="PF00990">
    <property type="entry name" value="GGDEF"/>
    <property type="match status" value="1"/>
</dbReference>
<dbReference type="EMBL" id="FOZG01000004">
    <property type="protein sequence ID" value="SFS13648.1"/>
    <property type="molecule type" value="Genomic_DNA"/>
</dbReference>
<evidence type="ECO:0000259" key="3">
    <source>
        <dbReference type="PROSITE" id="PS50883"/>
    </source>
</evidence>
<dbReference type="STRING" id="1166337.SAMN05192580_3885"/>
<keyword evidence="6" id="KW-1185">Reference proteome</keyword>
<accession>A0A1I6MDH7</accession>
<gene>
    <name evidence="5" type="ORF">SAMN05192580_3885</name>
</gene>
<feature type="transmembrane region" description="Helical" evidence="1">
    <location>
        <begin position="171"/>
        <end position="191"/>
    </location>
</feature>
<keyword evidence="1" id="KW-0812">Transmembrane</keyword>
<feature type="transmembrane region" description="Helical" evidence="1">
    <location>
        <begin position="239"/>
        <end position="257"/>
    </location>
</feature>
<name>A0A1I6MDH7_9SPHN</name>
<dbReference type="PROSITE" id="PS50887">
    <property type="entry name" value="GGDEF"/>
    <property type="match status" value="1"/>
</dbReference>
<dbReference type="InterPro" id="IPR050706">
    <property type="entry name" value="Cyclic-di-GMP_PDE-like"/>
</dbReference>
<dbReference type="SMART" id="SM00052">
    <property type="entry name" value="EAL"/>
    <property type="match status" value="1"/>
</dbReference>
<feature type="signal peptide" evidence="2">
    <location>
        <begin position="1"/>
        <end position="26"/>
    </location>
</feature>
<dbReference type="CDD" id="cd01948">
    <property type="entry name" value="EAL"/>
    <property type="match status" value="1"/>
</dbReference>
<dbReference type="InterPro" id="IPR043128">
    <property type="entry name" value="Rev_trsase/Diguanyl_cyclase"/>
</dbReference>
<dbReference type="InterPro" id="IPR035919">
    <property type="entry name" value="EAL_sf"/>
</dbReference>
<feature type="transmembrane region" description="Helical" evidence="1">
    <location>
        <begin position="266"/>
        <end position="286"/>
    </location>
</feature>
<evidence type="ECO:0000256" key="1">
    <source>
        <dbReference type="SAM" id="Phobius"/>
    </source>
</evidence>
<dbReference type="Proteomes" id="UP000198824">
    <property type="component" value="Unassembled WGS sequence"/>
</dbReference>
<evidence type="ECO:0000313" key="5">
    <source>
        <dbReference type="EMBL" id="SFS13648.1"/>
    </source>
</evidence>
<feature type="transmembrane region" description="Helical" evidence="1">
    <location>
        <begin position="203"/>
        <end position="227"/>
    </location>
</feature>
<dbReference type="Pfam" id="PF07695">
    <property type="entry name" value="7TMR-DISM_7TM"/>
    <property type="match status" value="1"/>
</dbReference>